<evidence type="ECO:0000256" key="1">
    <source>
        <dbReference type="ARBA" id="ARBA00007747"/>
    </source>
</evidence>
<proteinExistence type="inferred from homology"/>
<dbReference type="GO" id="GO:0005684">
    <property type="term" value="C:U2-type spliceosomal complex"/>
    <property type="evidence" value="ECO:0007669"/>
    <property type="project" value="TreeGrafter"/>
</dbReference>
<dbReference type="EMBL" id="JADGJH010002636">
    <property type="protein sequence ID" value="KAJ3096047.1"/>
    <property type="molecule type" value="Genomic_DNA"/>
</dbReference>
<evidence type="ECO:0000256" key="5">
    <source>
        <dbReference type="ARBA" id="ARBA00023187"/>
    </source>
</evidence>
<sequence length="218" mass="24169">MNTTRIGEDGTKYQLDAETGGWFPVWDGNDTLANPPINEFNSSEIFEQGDNASASKPTGGVKRKHDQNDISVNTAEPVQPPKKKFNSSIYVSNLPPDATFEEMKDFFSKYGIIMEDIATGLPRIKMYKDSNGNFKGDALVTYFKEESVKLAVDLLDDSDFRLGTGSAGAKIRVQQAVFQDKEKKTDAEVEEKGGSSSSAKLNKQDKKRAQKKIENLKK</sequence>
<dbReference type="PROSITE" id="PS50102">
    <property type="entry name" value="RRM"/>
    <property type="match status" value="1"/>
</dbReference>
<dbReference type="InterPro" id="IPR034392">
    <property type="entry name" value="TatSF1-like_RRM1"/>
</dbReference>
<feature type="region of interest" description="Disordered" evidence="7">
    <location>
        <begin position="43"/>
        <end position="78"/>
    </location>
</feature>
<evidence type="ECO:0000256" key="6">
    <source>
        <dbReference type="PROSITE-ProRule" id="PRU00176"/>
    </source>
</evidence>
<keyword evidence="3" id="KW-0677">Repeat</keyword>
<keyword evidence="2" id="KW-0507">mRNA processing</keyword>
<evidence type="ECO:0000259" key="8">
    <source>
        <dbReference type="PROSITE" id="PS50102"/>
    </source>
</evidence>
<gene>
    <name evidence="9" type="ORF">HK100_005657</name>
</gene>
<dbReference type="AlphaFoldDB" id="A0AAD5SU01"/>
<dbReference type="GO" id="GO:0000398">
    <property type="term" value="P:mRNA splicing, via spliceosome"/>
    <property type="evidence" value="ECO:0007669"/>
    <property type="project" value="InterPro"/>
</dbReference>
<dbReference type="InterPro" id="IPR035979">
    <property type="entry name" value="RBD_domain_sf"/>
</dbReference>
<evidence type="ECO:0000256" key="7">
    <source>
        <dbReference type="SAM" id="MobiDB-lite"/>
    </source>
</evidence>
<keyword evidence="4 6" id="KW-0694">RNA-binding</keyword>
<feature type="domain" description="RRM" evidence="8">
    <location>
        <begin position="87"/>
        <end position="178"/>
    </location>
</feature>
<evidence type="ECO:0000256" key="2">
    <source>
        <dbReference type="ARBA" id="ARBA00022664"/>
    </source>
</evidence>
<keyword evidence="5" id="KW-0508">mRNA splicing</keyword>
<evidence type="ECO:0000256" key="4">
    <source>
        <dbReference type="ARBA" id="ARBA00022884"/>
    </source>
</evidence>
<dbReference type="GO" id="GO:0003723">
    <property type="term" value="F:RNA binding"/>
    <property type="evidence" value="ECO:0007669"/>
    <property type="project" value="UniProtKB-UniRule"/>
</dbReference>
<protein>
    <recommendedName>
        <fullName evidence="8">RRM domain-containing protein</fullName>
    </recommendedName>
</protein>
<dbReference type="GO" id="GO:0005686">
    <property type="term" value="C:U2 snRNP"/>
    <property type="evidence" value="ECO:0007669"/>
    <property type="project" value="TreeGrafter"/>
</dbReference>
<dbReference type="SUPFAM" id="SSF54928">
    <property type="entry name" value="RNA-binding domain, RBD"/>
    <property type="match status" value="1"/>
</dbReference>
<dbReference type="InterPro" id="IPR012677">
    <property type="entry name" value="Nucleotide-bd_a/b_plait_sf"/>
</dbReference>
<reference evidence="9" key="1">
    <citation type="submission" date="2020-05" db="EMBL/GenBank/DDBJ databases">
        <title>Phylogenomic resolution of chytrid fungi.</title>
        <authorList>
            <person name="Stajich J.E."/>
            <person name="Amses K."/>
            <person name="Simmons R."/>
            <person name="Seto K."/>
            <person name="Myers J."/>
            <person name="Bonds A."/>
            <person name="Quandt C.A."/>
            <person name="Barry K."/>
            <person name="Liu P."/>
            <person name="Grigoriev I."/>
            <person name="Longcore J.E."/>
            <person name="James T.Y."/>
        </authorList>
    </citation>
    <scope>NUCLEOTIDE SEQUENCE</scope>
    <source>
        <strain evidence="9">JEL0513</strain>
    </source>
</reference>
<dbReference type="SMART" id="SM00360">
    <property type="entry name" value="RRM"/>
    <property type="match status" value="1"/>
</dbReference>
<evidence type="ECO:0000313" key="9">
    <source>
        <dbReference type="EMBL" id="KAJ3096047.1"/>
    </source>
</evidence>
<dbReference type="Gene3D" id="3.30.70.330">
    <property type="match status" value="1"/>
</dbReference>
<feature type="compositionally biased region" description="Polar residues" evidence="7">
    <location>
        <begin position="43"/>
        <end position="56"/>
    </location>
</feature>
<feature type="region of interest" description="Disordered" evidence="7">
    <location>
        <begin position="182"/>
        <end position="218"/>
    </location>
</feature>
<dbReference type="InterPro" id="IPR034393">
    <property type="entry name" value="TatSF1-like"/>
</dbReference>
<feature type="compositionally biased region" description="Basic and acidic residues" evidence="7">
    <location>
        <begin position="182"/>
        <end position="193"/>
    </location>
</feature>
<dbReference type="FunFam" id="3.30.70.330:FF:000329">
    <property type="entry name" value="splicing factor U2AF-associated protein 2"/>
    <property type="match status" value="1"/>
</dbReference>
<evidence type="ECO:0000256" key="3">
    <source>
        <dbReference type="ARBA" id="ARBA00022737"/>
    </source>
</evidence>
<dbReference type="PANTHER" id="PTHR15608:SF0">
    <property type="entry name" value="HIV TAT-SPECIFIC FACTOR 1"/>
    <property type="match status" value="1"/>
</dbReference>
<comment type="similarity">
    <text evidence="1">Belongs to the HTATSF1 family.</text>
</comment>
<organism evidence="9 10">
    <name type="scientific">Physocladia obscura</name>
    <dbReference type="NCBI Taxonomy" id="109957"/>
    <lineage>
        <taxon>Eukaryota</taxon>
        <taxon>Fungi</taxon>
        <taxon>Fungi incertae sedis</taxon>
        <taxon>Chytridiomycota</taxon>
        <taxon>Chytridiomycota incertae sedis</taxon>
        <taxon>Chytridiomycetes</taxon>
        <taxon>Chytridiales</taxon>
        <taxon>Chytriomycetaceae</taxon>
        <taxon>Physocladia</taxon>
    </lineage>
</organism>
<name>A0AAD5SU01_9FUNG</name>
<dbReference type="Pfam" id="PF00076">
    <property type="entry name" value="RRM_1"/>
    <property type="match status" value="1"/>
</dbReference>
<comment type="caution">
    <text evidence="9">The sequence shown here is derived from an EMBL/GenBank/DDBJ whole genome shotgun (WGS) entry which is preliminary data.</text>
</comment>
<dbReference type="InterPro" id="IPR000504">
    <property type="entry name" value="RRM_dom"/>
</dbReference>
<dbReference type="PANTHER" id="PTHR15608">
    <property type="entry name" value="SPLICING FACTOR U2AF-ASSOCIATED PROTEIN 2"/>
    <property type="match status" value="1"/>
</dbReference>
<dbReference type="Proteomes" id="UP001211907">
    <property type="component" value="Unassembled WGS sequence"/>
</dbReference>
<accession>A0AAD5SU01</accession>
<dbReference type="CDD" id="cd12281">
    <property type="entry name" value="RRM1_TatSF1_like"/>
    <property type="match status" value="1"/>
</dbReference>
<keyword evidence="10" id="KW-1185">Reference proteome</keyword>
<evidence type="ECO:0000313" key="10">
    <source>
        <dbReference type="Proteomes" id="UP001211907"/>
    </source>
</evidence>